<comment type="similarity">
    <text evidence="3 8 9">Belongs to the IspF family.</text>
</comment>
<keyword evidence="6 8" id="KW-0414">Isoprene biosynthesis</keyword>
<comment type="subunit">
    <text evidence="8">Homotrimer.</text>
</comment>
<dbReference type="Pfam" id="PF02542">
    <property type="entry name" value="YgbB"/>
    <property type="match status" value="1"/>
</dbReference>
<dbReference type="InterPro" id="IPR036571">
    <property type="entry name" value="MECDP_synthase_sf"/>
</dbReference>
<dbReference type="GO" id="GO:0016114">
    <property type="term" value="P:terpenoid biosynthetic process"/>
    <property type="evidence" value="ECO:0007669"/>
    <property type="project" value="InterPro"/>
</dbReference>
<dbReference type="InterPro" id="IPR003526">
    <property type="entry name" value="MECDP_synthase"/>
</dbReference>
<dbReference type="UniPathway" id="UPA00056">
    <property type="reaction ID" value="UER00095"/>
</dbReference>
<evidence type="ECO:0000313" key="11">
    <source>
        <dbReference type="EMBL" id="PNZ25924.1"/>
    </source>
</evidence>
<evidence type="ECO:0000259" key="10">
    <source>
        <dbReference type="Pfam" id="PF02542"/>
    </source>
</evidence>
<evidence type="ECO:0000256" key="3">
    <source>
        <dbReference type="ARBA" id="ARBA00008480"/>
    </source>
</evidence>
<comment type="catalytic activity">
    <reaction evidence="1 8 9">
        <text>4-CDP-2-C-methyl-D-erythritol 2-phosphate = 2-C-methyl-D-erythritol 2,4-cyclic diphosphate + CMP</text>
        <dbReference type="Rhea" id="RHEA:23864"/>
        <dbReference type="ChEBI" id="CHEBI:57919"/>
        <dbReference type="ChEBI" id="CHEBI:58483"/>
        <dbReference type="ChEBI" id="CHEBI:60377"/>
        <dbReference type="EC" id="4.6.1.12"/>
    </reaction>
</comment>
<evidence type="ECO:0000256" key="5">
    <source>
        <dbReference type="ARBA" id="ARBA00022723"/>
    </source>
</evidence>
<evidence type="ECO:0000256" key="6">
    <source>
        <dbReference type="ARBA" id="ARBA00023229"/>
    </source>
</evidence>
<evidence type="ECO:0000256" key="4">
    <source>
        <dbReference type="ARBA" id="ARBA00012579"/>
    </source>
</evidence>
<feature type="binding site" evidence="8">
    <location>
        <position position="143"/>
    </location>
    <ligand>
        <name>4-CDP-2-C-methyl-D-erythritol 2-phosphate</name>
        <dbReference type="ChEBI" id="CHEBI:57919"/>
    </ligand>
</feature>
<keyword evidence="7 8" id="KW-0456">Lyase</keyword>
<organism evidence="11 12">
    <name type="scientific">Staphylococcus rostri</name>
    <dbReference type="NCBI Taxonomy" id="522262"/>
    <lineage>
        <taxon>Bacteria</taxon>
        <taxon>Bacillati</taxon>
        <taxon>Bacillota</taxon>
        <taxon>Bacilli</taxon>
        <taxon>Bacillales</taxon>
        <taxon>Staphylococcaceae</taxon>
        <taxon>Staphylococcus</taxon>
    </lineage>
</organism>
<comment type="function">
    <text evidence="8">Involved in the biosynthesis of isopentenyl diphosphate (IPP) and dimethylallyl diphosphate (DMAPP), two major building blocks of isoprenoid compounds. Catalyzes the conversion of 4-diphosphocytidyl-2-C-methyl-D-erythritol 2-phosphate (CDP-ME2P) to 2-C-methyl-D-erythritol 2,4-cyclodiphosphate (ME-CPP) with a corresponding release of cytidine 5-monophosphate (CMP).</text>
</comment>
<dbReference type="GO" id="GO:0008685">
    <property type="term" value="F:2-C-methyl-D-erythritol 2,4-cyclodiphosphate synthase activity"/>
    <property type="evidence" value="ECO:0007669"/>
    <property type="project" value="UniProtKB-UniRule"/>
</dbReference>
<reference evidence="11 12" key="1">
    <citation type="submission" date="2017-08" db="EMBL/GenBank/DDBJ databases">
        <title>Draft genome sequences of 64 type strains of genus Staph aureus.</title>
        <authorList>
            <person name="Cole K."/>
            <person name="Golubchik T."/>
            <person name="Russell J."/>
            <person name="Foster D."/>
            <person name="Llewelyn M."/>
            <person name="Wilson D."/>
            <person name="Crook D."/>
            <person name="Paul J."/>
        </authorList>
    </citation>
    <scope>NUCLEOTIDE SEQUENCE [LARGE SCALE GENOMIC DNA]</scope>
    <source>
        <strain evidence="11 12">DSM 21968</strain>
    </source>
</reference>
<dbReference type="EC" id="4.6.1.12" evidence="4 8"/>
<feature type="binding site" evidence="8">
    <location>
        <position position="11"/>
    </location>
    <ligand>
        <name>a divalent metal cation</name>
        <dbReference type="ChEBI" id="CHEBI:60240"/>
    </ligand>
</feature>
<sequence>MFRVGLGYDVHAFDAERPLIIGGIEVPHTHGLKGHSDADVLLHAITDAFLGACALGDIGKLFPDTDSQFKDADSKVLLKEAYAEVKALGYVINNVDATIIAERPKFRPHIDTMRQVIADLFEVDIARVNVKATTSEKLGFTGRQEGIAAQAIVSVIQQQG</sequence>
<feature type="binding site" evidence="8">
    <location>
        <position position="9"/>
    </location>
    <ligand>
        <name>a divalent metal cation</name>
        <dbReference type="ChEBI" id="CHEBI:60240"/>
    </ligand>
</feature>
<feature type="binding site" evidence="8">
    <location>
        <position position="43"/>
    </location>
    <ligand>
        <name>a divalent metal cation</name>
        <dbReference type="ChEBI" id="CHEBI:60240"/>
    </ligand>
</feature>
<keyword evidence="12" id="KW-1185">Reference proteome</keyword>
<gene>
    <name evidence="8" type="primary">ispF</name>
    <name evidence="11" type="ORF">CD122_09025</name>
</gene>
<accession>A0A2K3YKT4</accession>
<dbReference type="GO" id="GO:0046872">
    <property type="term" value="F:metal ion binding"/>
    <property type="evidence" value="ECO:0007669"/>
    <property type="project" value="UniProtKB-KW"/>
</dbReference>
<dbReference type="OrthoDB" id="9804336at2"/>
<evidence type="ECO:0000256" key="1">
    <source>
        <dbReference type="ARBA" id="ARBA00000200"/>
    </source>
</evidence>
<dbReference type="Gene3D" id="3.30.1330.50">
    <property type="entry name" value="2-C-methyl-D-erythritol 2,4-cyclodiphosphate synthase"/>
    <property type="match status" value="1"/>
</dbReference>
<dbReference type="PANTHER" id="PTHR43181:SF1">
    <property type="entry name" value="2-C-METHYL-D-ERYTHRITOL 2,4-CYCLODIPHOSPHATE SYNTHASE, CHLOROPLASTIC"/>
    <property type="match status" value="1"/>
</dbReference>
<evidence type="ECO:0000256" key="8">
    <source>
        <dbReference type="HAMAP-Rule" id="MF_00107"/>
    </source>
</evidence>
<dbReference type="FunFam" id="3.30.1330.50:FF:000001">
    <property type="entry name" value="2-C-methyl-D-erythritol 2,4-cyclodiphosphate synthase"/>
    <property type="match status" value="1"/>
</dbReference>
<comment type="caution">
    <text evidence="11">The sequence shown here is derived from an EMBL/GenBank/DDBJ whole genome shotgun (WGS) entry which is preliminary data.</text>
</comment>
<feature type="domain" description="2-C-methyl-D-erythritol 2,4-cyclodiphosphate synthase" evidence="10">
    <location>
        <begin position="2"/>
        <end position="155"/>
    </location>
</feature>
<dbReference type="InterPro" id="IPR020555">
    <property type="entry name" value="MECDP_synthase_CS"/>
</dbReference>
<feature type="binding site" evidence="8">
    <location>
        <begin position="9"/>
        <end position="11"/>
    </location>
    <ligand>
        <name>4-CDP-2-C-methyl-D-erythritol 2-phosphate</name>
        <dbReference type="ChEBI" id="CHEBI:57919"/>
    </ligand>
</feature>
<dbReference type="PANTHER" id="PTHR43181">
    <property type="entry name" value="2-C-METHYL-D-ERYTHRITOL 2,4-CYCLODIPHOSPHATE SYNTHASE, CHLOROPLASTIC"/>
    <property type="match status" value="1"/>
</dbReference>
<dbReference type="HAMAP" id="MF_00107">
    <property type="entry name" value="IspF"/>
    <property type="match status" value="1"/>
</dbReference>
<feature type="binding site" evidence="8">
    <location>
        <position position="140"/>
    </location>
    <ligand>
        <name>4-CDP-2-C-methyl-D-erythritol 2-phosphate</name>
        <dbReference type="ChEBI" id="CHEBI:57919"/>
    </ligand>
</feature>
<proteinExistence type="inferred from homology"/>
<dbReference type="PROSITE" id="PS01350">
    <property type="entry name" value="ISPF"/>
    <property type="match status" value="1"/>
</dbReference>
<feature type="binding site" evidence="8">
    <location>
        <begin position="35"/>
        <end position="36"/>
    </location>
    <ligand>
        <name>4-CDP-2-C-methyl-D-erythritol 2-phosphate</name>
        <dbReference type="ChEBI" id="CHEBI:57919"/>
    </ligand>
</feature>
<comment type="cofactor">
    <cofactor evidence="8">
        <name>a divalent metal cation</name>
        <dbReference type="ChEBI" id="CHEBI:60240"/>
    </cofactor>
    <text evidence="8">Binds 1 divalent metal cation per subunit.</text>
</comment>
<evidence type="ECO:0000256" key="2">
    <source>
        <dbReference type="ARBA" id="ARBA00004709"/>
    </source>
</evidence>
<feature type="binding site" evidence="8">
    <location>
        <begin position="57"/>
        <end position="59"/>
    </location>
    <ligand>
        <name>4-CDP-2-C-methyl-D-erythritol 2-phosphate</name>
        <dbReference type="ChEBI" id="CHEBI:57919"/>
    </ligand>
</feature>
<dbReference type="CDD" id="cd00554">
    <property type="entry name" value="MECDP_synthase"/>
    <property type="match status" value="1"/>
</dbReference>
<feature type="binding site" evidence="8">
    <location>
        <begin position="133"/>
        <end position="136"/>
    </location>
    <ligand>
        <name>4-CDP-2-C-methyl-D-erythritol 2-phosphate</name>
        <dbReference type="ChEBI" id="CHEBI:57919"/>
    </ligand>
</feature>
<evidence type="ECO:0000256" key="7">
    <source>
        <dbReference type="ARBA" id="ARBA00023239"/>
    </source>
</evidence>
<dbReference type="RefSeq" id="WP_103358654.1">
    <property type="nucleotide sequence ID" value="NZ_CP113107.1"/>
</dbReference>
<protein>
    <recommendedName>
        <fullName evidence="4 8">2-C-methyl-D-erythritol 2,4-cyclodiphosphate synthase</fullName>
        <shortName evidence="8">MECDP-synthase</shortName>
        <shortName evidence="8">MECPP-synthase</shortName>
        <shortName evidence="8">MECPS</shortName>
        <ecNumber evidence="4 8">4.6.1.12</ecNumber>
    </recommendedName>
</protein>
<comment type="pathway">
    <text evidence="2 8">Isoprenoid biosynthesis; isopentenyl diphosphate biosynthesis via DXP pathway; isopentenyl diphosphate from 1-deoxy-D-xylulose 5-phosphate: step 4/6.</text>
</comment>
<dbReference type="NCBIfam" id="TIGR00151">
    <property type="entry name" value="ispF"/>
    <property type="match status" value="1"/>
</dbReference>
<dbReference type="Proteomes" id="UP000242752">
    <property type="component" value="Unassembled WGS sequence"/>
</dbReference>
<feature type="binding site" evidence="8">
    <location>
        <begin position="62"/>
        <end position="66"/>
    </location>
    <ligand>
        <name>4-CDP-2-C-methyl-D-erythritol 2-phosphate</name>
        <dbReference type="ChEBI" id="CHEBI:57919"/>
    </ligand>
</feature>
<evidence type="ECO:0000256" key="9">
    <source>
        <dbReference type="RuleBase" id="RU004395"/>
    </source>
</evidence>
<evidence type="ECO:0000313" key="12">
    <source>
        <dbReference type="Proteomes" id="UP000242752"/>
    </source>
</evidence>
<dbReference type="GO" id="GO:0019288">
    <property type="term" value="P:isopentenyl diphosphate biosynthetic process, methylerythritol 4-phosphate pathway"/>
    <property type="evidence" value="ECO:0007669"/>
    <property type="project" value="UniProtKB-UniRule"/>
</dbReference>
<feature type="site" description="Transition state stabilizer" evidence="8">
    <location>
        <position position="35"/>
    </location>
</feature>
<comment type="caution">
    <text evidence="8">Lacks conserved residue(s) required for the propagation of feature annotation.</text>
</comment>
<dbReference type="AlphaFoldDB" id="A0A2K3YKT4"/>
<name>A0A2K3YKT4_9STAP</name>
<dbReference type="SUPFAM" id="SSF69765">
    <property type="entry name" value="IpsF-like"/>
    <property type="match status" value="1"/>
</dbReference>
<dbReference type="EMBL" id="PPRF01000065">
    <property type="protein sequence ID" value="PNZ25924.1"/>
    <property type="molecule type" value="Genomic_DNA"/>
</dbReference>
<feature type="site" description="Transition state stabilizer" evidence="8">
    <location>
        <position position="134"/>
    </location>
</feature>
<keyword evidence="5 8" id="KW-0479">Metal-binding</keyword>